<dbReference type="PANTHER" id="PTHR10340:SF55">
    <property type="entry name" value="ENDOPOLYPHOSPHATASE"/>
    <property type="match status" value="1"/>
</dbReference>
<reference evidence="14" key="1">
    <citation type="submission" date="2021-03" db="EMBL/GenBank/DDBJ databases">
        <title>Comparative genomics and phylogenomic investigation of the class Geoglossomycetes provide insights into ecological specialization and systematics.</title>
        <authorList>
            <person name="Melie T."/>
            <person name="Pirro S."/>
            <person name="Miller A.N."/>
            <person name="Quandt A."/>
        </authorList>
    </citation>
    <scope>NUCLEOTIDE SEQUENCE</scope>
    <source>
        <strain evidence="14">CAQ_001_2017</strain>
    </source>
</reference>
<dbReference type="GO" id="GO:0008081">
    <property type="term" value="F:phosphoric diester hydrolase activity"/>
    <property type="evidence" value="ECO:0007669"/>
    <property type="project" value="TreeGrafter"/>
</dbReference>
<organism evidence="14 15">
    <name type="scientific">Trichoglossum hirsutum</name>
    <dbReference type="NCBI Taxonomy" id="265104"/>
    <lineage>
        <taxon>Eukaryota</taxon>
        <taxon>Fungi</taxon>
        <taxon>Dikarya</taxon>
        <taxon>Ascomycota</taxon>
        <taxon>Pezizomycotina</taxon>
        <taxon>Geoglossomycetes</taxon>
        <taxon>Geoglossales</taxon>
        <taxon>Geoglossaceae</taxon>
        <taxon>Trichoglossum</taxon>
    </lineage>
</organism>
<evidence type="ECO:0000256" key="1">
    <source>
        <dbReference type="ARBA" id="ARBA00004576"/>
    </source>
</evidence>
<evidence type="ECO:0000256" key="8">
    <source>
        <dbReference type="ARBA" id="ARBA00022968"/>
    </source>
</evidence>
<evidence type="ECO:0000256" key="6">
    <source>
        <dbReference type="ARBA" id="ARBA00022692"/>
    </source>
</evidence>
<evidence type="ECO:0000256" key="2">
    <source>
        <dbReference type="ARBA" id="ARBA00010399"/>
    </source>
</evidence>
<evidence type="ECO:0000256" key="10">
    <source>
        <dbReference type="ARBA" id="ARBA00023136"/>
    </source>
</evidence>
<dbReference type="GO" id="GO:0006798">
    <property type="term" value="P:polyphosphate catabolic process"/>
    <property type="evidence" value="ECO:0007669"/>
    <property type="project" value="TreeGrafter"/>
</dbReference>
<comment type="catalytic activity">
    <reaction evidence="12">
        <text>[phosphate](n+1) + n H2O = (n+1) phosphate + n H(+)</text>
        <dbReference type="Rhea" id="RHEA:22452"/>
        <dbReference type="Rhea" id="RHEA-COMP:14280"/>
        <dbReference type="ChEBI" id="CHEBI:15377"/>
        <dbReference type="ChEBI" id="CHEBI:15378"/>
        <dbReference type="ChEBI" id="CHEBI:16838"/>
        <dbReference type="ChEBI" id="CHEBI:43474"/>
        <dbReference type="EC" id="3.6.1.10"/>
    </reaction>
</comment>
<keyword evidence="8" id="KW-0735">Signal-anchor</keyword>
<dbReference type="GO" id="GO:0000324">
    <property type="term" value="C:fungal-type vacuole"/>
    <property type="evidence" value="ECO:0007669"/>
    <property type="project" value="TreeGrafter"/>
</dbReference>
<evidence type="ECO:0000256" key="7">
    <source>
        <dbReference type="ARBA" id="ARBA00022801"/>
    </source>
</evidence>
<name>A0A9P8L980_9PEZI</name>
<evidence type="ECO:0000256" key="3">
    <source>
        <dbReference type="ARBA" id="ARBA00012459"/>
    </source>
</evidence>
<dbReference type="Proteomes" id="UP000750711">
    <property type="component" value="Unassembled WGS sequence"/>
</dbReference>
<keyword evidence="11" id="KW-0325">Glycoprotein</keyword>
<evidence type="ECO:0000256" key="9">
    <source>
        <dbReference type="ARBA" id="ARBA00022989"/>
    </source>
</evidence>
<proteinExistence type="inferred from homology"/>
<evidence type="ECO:0000256" key="12">
    <source>
        <dbReference type="PIRNR" id="PIRNR027093"/>
    </source>
</evidence>
<dbReference type="PIRSF" id="PIRSF027093">
    <property type="entry name" value="EndopolyPtase_N1"/>
    <property type="match status" value="1"/>
</dbReference>
<comment type="function">
    <text evidence="12">Catalyzes the hydrolysis of inorganic polyphosphate (polyP) chains of many hundreds of phosphate residues into shorter lengths.</text>
</comment>
<evidence type="ECO:0000256" key="5">
    <source>
        <dbReference type="ARBA" id="ARBA00022554"/>
    </source>
</evidence>
<evidence type="ECO:0000256" key="13">
    <source>
        <dbReference type="SAM" id="MobiDB-lite"/>
    </source>
</evidence>
<dbReference type="InterPro" id="IPR012358">
    <property type="entry name" value="EndopolyPtase_N1"/>
</dbReference>
<protein>
    <recommendedName>
        <fullName evidence="4 12">Endopolyphosphatase</fullName>
        <ecNumber evidence="3 12">3.6.1.10</ecNumber>
    </recommendedName>
</protein>
<sequence>MRAVSLKSEQQPLVPQNDLGHATESPSSPSASRKLHGRFLHMTDFHPDPFYKLHSSTRSDAACHRGSGVAGYYGAETSDCDTPFSLVNETFKWIDANLKDSIDFIIWTGDSARHDNDEKLPRSDEQVFGLNEFMVEKFVEVFSKDNNVKDVNQNNAMTIPIIPTFGNNDILPHNILTWGPNKYTVKYSHIWERFIPEDQRHTFQRGGWFWVEVIPNKLAVFSLNTLYFFDSNAAVDGCALDSEPGFEHMEWLRIQLEFARERGMKAILSGHVPPSRTDSKSNWDETCWQKYTLWLHRYRDVIVGSMFGHMNIDHFMLQDSKDIDIPVLSGDSSDLRTAMEDELSIESAADYLTELRDRWSQLPSPPSRPSESNKGPQDQSDSGNHLQFHGFKKKPGNHKKYKKFLKEIGGKWGERYSVSLVTASIVPNYLPSFRVYEYNITGLEGIAVSGTPTCHIPGLAEKLDNLDGLEKATKVSAEKKKKEKKNKKKKGGKGKPKYPKLIVPNPPSKSSPPGPAYSPQTLTLLGYTQYFANLTHINNDFVEESSYVGAEGWREGIHKGKDPHKKHPKPGPRKLEYEVEYSTLGDQVYKMKDMTVRSYLKLARRIGKANPSSKYMIKEEDQHVNIDDEVEDASDAQRDFDASKKKHRKHKKGARAHNKVWFTFLQRAFVGTMEDEDIHDKFGVVK</sequence>
<keyword evidence="10 12" id="KW-0472">Membrane</keyword>
<dbReference type="GO" id="GO:0005774">
    <property type="term" value="C:vacuolar membrane"/>
    <property type="evidence" value="ECO:0007669"/>
    <property type="project" value="UniProtKB-SubCell"/>
</dbReference>
<dbReference type="PANTHER" id="PTHR10340">
    <property type="entry name" value="SPHINGOMYELIN PHOSPHODIESTERASE"/>
    <property type="match status" value="1"/>
</dbReference>
<dbReference type="EC" id="3.6.1.10" evidence="3 12"/>
<evidence type="ECO:0000313" key="15">
    <source>
        <dbReference type="Proteomes" id="UP000750711"/>
    </source>
</evidence>
<dbReference type="InterPro" id="IPR041805">
    <property type="entry name" value="ASMase/PPN1_MPP"/>
</dbReference>
<feature type="compositionally biased region" description="Polar residues" evidence="13">
    <location>
        <begin position="369"/>
        <end position="385"/>
    </location>
</feature>
<feature type="compositionally biased region" description="Pro residues" evidence="13">
    <location>
        <begin position="504"/>
        <end position="516"/>
    </location>
</feature>
<dbReference type="CDD" id="cd00842">
    <property type="entry name" value="MPP_ASMase"/>
    <property type="match status" value="1"/>
</dbReference>
<keyword evidence="7 12" id="KW-0378">Hydrolase</keyword>
<dbReference type="GO" id="GO:0000298">
    <property type="term" value="F:endopolyphosphatase activity"/>
    <property type="evidence" value="ECO:0007669"/>
    <property type="project" value="UniProtKB-EC"/>
</dbReference>
<comment type="subcellular location">
    <subcellularLocation>
        <location evidence="1">Vacuole membrane</location>
        <topology evidence="1">Single-pass type II membrane protein</topology>
    </subcellularLocation>
</comment>
<dbReference type="AlphaFoldDB" id="A0A9P8L980"/>
<feature type="region of interest" description="Disordered" evidence="13">
    <location>
        <begin position="474"/>
        <end position="517"/>
    </location>
</feature>
<dbReference type="InterPro" id="IPR029052">
    <property type="entry name" value="Metallo-depent_PP-like"/>
</dbReference>
<evidence type="ECO:0000256" key="11">
    <source>
        <dbReference type="ARBA" id="ARBA00023180"/>
    </source>
</evidence>
<keyword evidence="6" id="KW-0812">Transmembrane</keyword>
<dbReference type="GO" id="GO:0004309">
    <property type="term" value="F:exopolyphosphatase activity"/>
    <property type="evidence" value="ECO:0007669"/>
    <property type="project" value="TreeGrafter"/>
</dbReference>
<dbReference type="FunFam" id="3.60.21.10:FF:000082">
    <property type="entry name" value="Endopolyphosphatase"/>
    <property type="match status" value="1"/>
</dbReference>
<dbReference type="SUPFAM" id="SSF56300">
    <property type="entry name" value="Metallo-dependent phosphatases"/>
    <property type="match status" value="1"/>
</dbReference>
<comment type="similarity">
    <text evidence="2">Belongs to the endopolyphosphatase PPN1 family.</text>
</comment>
<accession>A0A9P8L980</accession>
<evidence type="ECO:0000313" key="14">
    <source>
        <dbReference type="EMBL" id="KAH0556816.1"/>
    </source>
</evidence>
<dbReference type="EMBL" id="JAGHQM010001003">
    <property type="protein sequence ID" value="KAH0556816.1"/>
    <property type="molecule type" value="Genomic_DNA"/>
</dbReference>
<feature type="region of interest" description="Disordered" evidence="13">
    <location>
        <begin position="1"/>
        <end position="33"/>
    </location>
</feature>
<comment type="caution">
    <text evidence="14">The sequence shown here is derived from an EMBL/GenBank/DDBJ whole genome shotgun (WGS) entry which is preliminary data.</text>
</comment>
<feature type="region of interest" description="Disordered" evidence="13">
    <location>
        <begin position="359"/>
        <end position="397"/>
    </location>
</feature>
<evidence type="ECO:0000256" key="4">
    <source>
        <dbReference type="ARBA" id="ARBA00014458"/>
    </source>
</evidence>
<keyword evidence="9" id="KW-1133">Transmembrane helix</keyword>
<keyword evidence="15" id="KW-1185">Reference proteome</keyword>
<feature type="compositionally biased region" description="Basic residues" evidence="13">
    <location>
        <begin position="481"/>
        <end position="498"/>
    </location>
</feature>
<gene>
    <name evidence="14" type="ORF">GP486_005393</name>
</gene>
<keyword evidence="5 12" id="KW-0926">Vacuole</keyword>